<dbReference type="SUPFAM" id="SSF51735">
    <property type="entry name" value="NAD(P)-binding Rossmann-fold domains"/>
    <property type="match status" value="1"/>
</dbReference>
<name>A0A386WN18_9ACTN</name>
<dbReference type="InterPro" id="IPR036291">
    <property type="entry name" value="NAD(P)-bd_dom_sf"/>
</dbReference>
<feature type="domain" description="NAD(P)-binding" evidence="1">
    <location>
        <begin position="8"/>
        <end position="206"/>
    </location>
</feature>
<dbReference type="RefSeq" id="WP_120570233.1">
    <property type="nucleotide sequence ID" value="NZ_CP024087.1"/>
</dbReference>
<dbReference type="PANTHER" id="PTHR43355:SF2">
    <property type="entry name" value="FLAVIN REDUCTASE (NADPH)"/>
    <property type="match status" value="1"/>
</dbReference>
<dbReference type="InterPro" id="IPR016040">
    <property type="entry name" value="NAD(P)-bd_dom"/>
</dbReference>
<proteinExistence type="predicted"/>
<dbReference type="KEGG" id="mtua:CSH63_11320"/>
<protein>
    <submittedName>
        <fullName evidence="2">Flavin reductase</fullName>
    </submittedName>
</protein>
<evidence type="ECO:0000313" key="2">
    <source>
        <dbReference type="EMBL" id="AYF28024.1"/>
    </source>
</evidence>
<reference evidence="2 3" key="1">
    <citation type="submission" date="2017-10" db="EMBL/GenBank/DDBJ databases">
        <title>Integration of genomic and chemical information greatly accelerates assignment of the full stereostructure of myelolactone, a potent inhibitor of myeloma from a marine-derived Micromonospora.</title>
        <authorList>
            <person name="Kim M.C."/>
            <person name="Machado H."/>
            <person name="Jensen P.R."/>
            <person name="Fenical W."/>
        </authorList>
    </citation>
    <scope>NUCLEOTIDE SEQUENCE [LARGE SCALE GENOMIC DNA]</scope>
    <source>
        <strain evidence="2 3">CNY-010</strain>
    </source>
</reference>
<dbReference type="Proteomes" id="UP000267804">
    <property type="component" value="Chromosome"/>
</dbReference>
<dbReference type="AlphaFoldDB" id="A0A386WN18"/>
<sequence>MTSIAVFGAGGRAGRAVTAEAHRRGHRVTAVVRDPARHPDLTAAVRGDVTDPEAVASIGYGHDAVVHAVSPASGPEALAAAGPDPEFFVRAADALLHGLARSGVPRLVAIGLFATLTDAYGRPLYDDPAVLPAALRPFALSHAAGLDRLRAADTTVDWLVLTPPAALAVDGARTGRYRLGGEQAPESAHLSYADLAVAVVDEIESPRHHRTRVSVFG</sequence>
<gene>
    <name evidence="2" type="ORF">CSH63_11320</name>
</gene>
<dbReference type="EMBL" id="CP024087">
    <property type="protein sequence ID" value="AYF28024.1"/>
    <property type="molecule type" value="Genomic_DNA"/>
</dbReference>
<dbReference type="Gene3D" id="3.40.50.720">
    <property type="entry name" value="NAD(P)-binding Rossmann-like Domain"/>
    <property type="match status" value="1"/>
</dbReference>
<accession>A0A386WN18</accession>
<dbReference type="GO" id="GO:0016646">
    <property type="term" value="F:oxidoreductase activity, acting on the CH-NH group of donors, NAD or NADP as acceptor"/>
    <property type="evidence" value="ECO:0007669"/>
    <property type="project" value="TreeGrafter"/>
</dbReference>
<dbReference type="InterPro" id="IPR051606">
    <property type="entry name" value="Polyketide_Oxido-like"/>
</dbReference>
<evidence type="ECO:0000259" key="1">
    <source>
        <dbReference type="Pfam" id="PF13460"/>
    </source>
</evidence>
<dbReference type="PANTHER" id="PTHR43355">
    <property type="entry name" value="FLAVIN REDUCTASE (NADPH)"/>
    <property type="match status" value="1"/>
</dbReference>
<dbReference type="Pfam" id="PF13460">
    <property type="entry name" value="NAD_binding_10"/>
    <property type="match status" value="1"/>
</dbReference>
<evidence type="ECO:0000313" key="3">
    <source>
        <dbReference type="Proteomes" id="UP000267804"/>
    </source>
</evidence>
<organism evidence="2 3">
    <name type="scientific">Micromonospora tulbaghiae</name>
    <dbReference type="NCBI Taxonomy" id="479978"/>
    <lineage>
        <taxon>Bacteria</taxon>
        <taxon>Bacillati</taxon>
        <taxon>Actinomycetota</taxon>
        <taxon>Actinomycetes</taxon>
        <taxon>Micromonosporales</taxon>
        <taxon>Micromonosporaceae</taxon>
        <taxon>Micromonospora</taxon>
    </lineage>
</organism>